<keyword evidence="2" id="KW-1185">Reference proteome</keyword>
<name>A0A0M3IZP3_ANISI</name>
<protein>
    <submittedName>
        <fullName evidence="3">Fes1 domain-containing protein</fullName>
    </submittedName>
</protein>
<dbReference type="GO" id="GO:0005783">
    <property type="term" value="C:endoplasmic reticulum"/>
    <property type="evidence" value="ECO:0007669"/>
    <property type="project" value="TreeGrafter"/>
</dbReference>
<evidence type="ECO:0000313" key="1">
    <source>
        <dbReference type="EMBL" id="VDK17915.1"/>
    </source>
</evidence>
<accession>A0A0M3IZP3</accession>
<reference evidence="3" key="1">
    <citation type="submission" date="2017-02" db="UniProtKB">
        <authorList>
            <consortium name="WormBaseParasite"/>
        </authorList>
    </citation>
    <scope>IDENTIFICATION</scope>
</reference>
<dbReference type="PANTHER" id="PTHR19316">
    <property type="entry name" value="PROTEIN FOLDING REGULATOR"/>
    <property type="match status" value="1"/>
</dbReference>
<sequence length="322" mass="36161">MGDPSRIPDAAWKELLVAAQTAAGDSHGPPQKMPEEKRKFIESAMSDLVQKTDPVRQMKKLIDDLRQTEEPKKHEDTERLKAVVDSLEDIVCQVDAAVDFCKLGGLGEILRLMNCKCDEARCEVMRLIPTLAQHNPKVQDIMLDQEVIAALLSLIVSTEESSDVRVKALSGVSSVVRAHEGTYNLLYLKYFLSRFRQLNGFVVLMDAFKFAHHSGDEKVANKTAIVFANLAHDLGYQGALDHGLPSCIIRMYGDLAPSSDAASYLREYIEDNVSLKSIDSENKKIIEKALHEQLEYKKEHNADDPVWNLVIDSLHANCYFYQ</sequence>
<dbReference type="InterPro" id="IPR016024">
    <property type="entry name" value="ARM-type_fold"/>
</dbReference>
<dbReference type="AlphaFoldDB" id="A0A0M3IZP3"/>
<dbReference type="EMBL" id="UYRR01000462">
    <property type="protein sequence ID" value="VDK17915.1"/>
    <property type="molecule type" value="Genomic_DNA"/>
</dbReference>
<dbReference type="Proteomes" id="UP000267096">
    <property type="component" value="Unassembled WGS sequence"/>
</dbReference>
<dbReference type="GO" id="GO:0000774">
    <property type="term" value="F:adenyl-nucleotide exchange factor activity"/>
    <property type="evidence" value="ECO:0007669"/>
    <property type="project" value="TreeGrafter"/>
</dbReference>
<dbReference type="InterPro" id="IPR011989">
    <property type="entry name" value="ARM-like"/>
</dbReference>
<dbReference type="InterPro" id="IPR050693">
    <property type="entry name" value="Hsp70_NEF-Inhibitors"/>
</dbReference>
<proteinExistence type="predicted"/>
<reference evidence="1 2" key="2">
    <citation type="submission" date="2018-11" db="EMBL/GenBank/DDBJ databases">
        <authorList>
            <consortium name="Pathogen Informatics"/>
        </authorList>
    </citation>
    <scope>NUCLEOTIDE SEQUENCE [LARGE SCALE GENOMIC DNA]</scope>
</reference>
<evidence type="ECO:0000313" key="3">
    <source>
        <dbReference type="WBParaSite" id="ASIM_0000072601-mRNA-1"/>
    </source>
</evidence>
<dbReference type="OrthoDB" id="10250458at2759"/>
<dbReference type="SUPFAM" id="SSF48371">
    <property type="entry name" value="ARM repeat"/>
    <property type="match status" value="1"/>
</dbReference>
<organism evidence="3">
    <name type="scientific">Anisakis simplex</name>
    <name type="common">Herring worm</name>
    <dbReference type="NCBI Taxonomy" id="6269"/>
    <lineage>
        <taxon>Eukaryota</taxon>
        <taxon>Metazoa</taxon>
        <taxon>Ecdysozoa</taxon>
        <taxon>Nematoda</taxon>
        <taxon>Chromadorea</taxon>
        <taxon>Rhabditida</taxon>
        <taxon>Spirurina</taxon>
        <taxon>Ascaridomorpha</taxon>
        <taxon>Ascaridoidea</taxon>
        <taxon>Anisakidae</taxon>
        <taxon>Anisakis</taxon>
        <taxon>Anisakis simplex complex</taxon>
    </lineage>
</organism>
<dbReference type="WBParaSite" id="ASIM_0000072601-mRNA-1">
    <property type="protein sequence ID" value="ASIM_0000072601-mRNA-1"/>
    <property type="gene ID" value="ASIM_0000072601"/>
</dbReference>
<evidence type="ECO:0000313" key="2">
    <source>
        <dbReference type="Proteomes" id="UP000267096"/>
    </source>
</evidence>
<dbReference type="Gene3D" id="1.25.10.10">
    <property type="entry name" value="Leucine-rich Repeat Variant"/>
    <property type="match status" value="1"/>
</dbReference>
<dbReference type="PANTHER" id="PTHR19316:SF18">
    <property type="entry name" value="HSP70-BINDING PROTEIN 1"/>
    <property type="match status" value="1"/>
</dbReference>
<gene>
    <name evidence="1" type="ORF">ASIM_LOCUS626</name>
</gene>